<dbReference type="PANTHER" id="PTHR47926:SF455">
    <property type="entry name" value="PENTACOTRIPEPTIDE-REPEAT REGION OF PRORP DOMAIN-CONTAINING PROTEIN"/>
    <property type="match status" value="1"/>
</dbReference>
<dbReference type="Pfam" id="PF01535">
    <property type="entry name" value="PPR"/>
    <property type="match status" value="2"/>
</dbReference>
<dbReference type="Proteomes" id="UP001497512">
    <property type="component" value="Chromosome 3"/>
</dbReference>
<dbReference type="PANTHER" id="PTHR47926">
    <property type="entry name" value="PENTATRICOPEPTIDE REPEAT-CONTAINING PROTEIN"/>
    <property type="match status" value="1"/>
</dbReference>
<dbReference type="Pfam" id="PF20431">
    <property type="entry name" value="E_motif"/>
    <property type="match status" value="1"/>
</dbReference>
<gene>
    <name evidence="4" type="ORF">CSSPTR1EN2_LOCUS14086</name>
</gene>
<dbReference type="NCBIfam" id="TIGR00756">
    <property type="entry name" value="PPR"/>
    <property type="match status" value="5"/>
</dbReference>
<dbReference type="InterPro" id="IPR046960">
    <property type="entry name" value="PPR_At4g14850-like_plant"/>
</dbReference>
<dbReference type="InterPro" id="IPR002885">
    <property type="entry name" value="PPR_rpt"/>
</dbReference>
<dbReference type="InterPro" id="IPR046848">
    <property type="entry name" value="E_motif"/>
</dbReference>
<evidence type="ECO:0000256" key="2">
    <source>
        <dbReference type="PROSITE-ProRule" id="PRU00708"/>
    </source>
</evidence>
<feature type="repeat" description="PPR" evidence="2">
    <location>
        <begin position="124"/>
        <end position="158"/>
    </location>
</feature>
<feature type="repeat" description="PPR" evidence="2">
    <location>
        <begin position="295"/>
        <end position="325"/>
    </location>
</feature>
<sequence>MLVPPRRGIDATSKSFLVAIAMCHRLSLDSQQTGHIVTSGNRTLATTRGGNLGSTVAYPAEKLWRQFFSDPSQWCDCRQEKVNERHPDFKHKRTQAALWLDNRQNPPWVGSKLAAMAPGTPQMDSFTWNRRLARYVEAGRPEKTLELFREMQRKGMTPDRFTFVPVLNACASLRALEEGRQVHAQLIQTGCEADVFVGTSLVDMYAKCGRMEDAARVFNNMPSRAVVSWNAMILGHVRCAQGQKALVLFQQMQEKGVRPDSVTYVGVLNACASVVALEEGRCTHKQIIQNGWDSNVFVATSLVDMYAKCGSMKDAWRVFNKMPSRDVGSWNAMLGGCAMHGHGKEALQLFGRMGEEGVQPNDITFVCLLSACSHAGLVGEGMDCYASMTTVHMISPKSEHYTCIVDLLGRAGRLQEAENVIMMMPGKPYVAAYKALLGACRIHGNMEMGQRIAKIILQLEPKNAAGYVMLSNIYASAGKRHLADKVEQQRTEIGAKKQPGRTWIEVNNEVHTFLVDDQDHPQMIEIRAELKRLSGLMLDAGYREYTKLVLYDVEEEENGFHLCHHSEKLAIAFGLINTAPGTPLRITKNLRVCGDCHNSTKFISKMVGRAIMVRDANRFHHFEDGVCSCMDYW</sequence>
<evidence type="ECO:0000313" key="4">
    <source>
        <dbReference type="EMBL" id="CAK9218641.1"/>
    </source>
</evidence>
<feature type="repeat" description="PPR" evidence="2">
    <location>
        <begin position="194"/>
        <end position="224"/>
    </location>
</feature>
<reference evidence="4" key="1">
    <citation type="submission" date="2024-02" db="EMBL/GenBank/DDBJ databases">
        <authorList>
            <consortium name="ELIXIR-Norway"/>
            <consortium name="Elixir Norway"/>
        </authorList>
    </citation>
    <scope>NUCLEOTIDE SEQUENCE</scope>
</reference>
<feature type="repeat" description="PPR" evidence="2">
    <location>
        <begin position="225"/>
        <end position="259"/>
    </location>
</feature>
<feature type="domain" description="DYW" evidence="3">
    <location>
        <begin position="541"/>
        <end position="633"/>
    </location>
</feature>
<evidence type="ECO:0000259" key="3">
    <source>
        <dbReference type="Pfam" id="PF14432"/>
    </source>
</evidence>
<dbReference type="InterPro" id="IPR032867">
    <property type="entry name" value="DYW_dom"/>
</dbReference>
<dbReference type="PROSITE" id="PS51375">
    <property type="entry name" value="PPR"/>
    <property type="match status" value="5"/>
</dbReference>
<dbReference type="Pfam" id="PF13041">
    <property type="entry name" value="PPR_2"/>
    <property type="match status" value="3"/>
</dbReference>
<keyword evidence="1" id="KW-0677">Repeat</keyword>
<organism evidence="4 5">
    <name type="scientific">Sphagnum troendelagicum</name>
    <dbReference type="NCBI Taxonomy" id="128251"/>
    <lineage>
        <taxon>Eukaryota</taxon>
        <taxon>Viridiplantae</taxon>
        <taxon>Streptophyta</taxon>
        <taxon>Embryophyta</taxon>
        <taxon>Bryophyta</taxon>
        <taxon>Sphagnophytina</taxon>
        <taxon>Sphagnopsida</taxon>
        <taxon>Sphagnales</taxon>
        <taxon>Sphagnaceae</taxon>
        <taxon>Sphagnum</taxon>
    </lineage>
</organism>
<proteinExistence type="predicted"/>
<accession>A0ABP0UC97</accession>
<name>A0ABP0UC97_9BRYO</name>
<evidence type="ECO:0000256" key="1">
    <source>
        <dbReference type="ARBA" id="ARBA00022737"/>
    </source>
</evidence>
<keyword evidence="5" id="KW-1185">Reference proteome</keyword>
<dbReference type="Pfam" id="PF14432">
    <property type="entry name" value="DYW_deaminase"/>
    <property type="match status" value="1"/>
</dbReference>
<protein>
    <recommendedName>
        <fullName evidence="3">DYW domain-containing protein</fullName>
    </recommendedName>
</protein>
<dbReference type="InterPro" id="IPR011990">
    <property type="entry name" value="TPR-like_helical_dom_sf"/>
</dbReference>
<feature type="repeat" description="PPR" evidence="2">
    <location>
        <begin position="326"/>
        <end position="360"/>
    </location>
</feature>
<dbReference type="Gene3D" id="1.25.40.10">
    <property type="entry name" value="Tetratricopeptide repeat domain"/>
    <property type="match status" value="4"/>
</dbReference>
<evidence type="ECO:0000313" key="5">
    <source>
        <dbReference type="Proteomes" id="UP001497512"/>
    </source>
</evidence>
<dbReference type="EMBL" id="OZ019895">
    <property type="protein sequence ID" value="CAK9218641.1"/>
    <property type="molecule type" value="Genomic_DNA"/>
</dbReference>